<reference evidence="7" key="3">
    <citation type="submission" date="2025-08" db="UniProtKB">
        <authorList>
            <consortium name="Ensembl"/>
        </authorList>
    </citation>
    <scope>IDENTIFICATION</scope>
</reference>
<evidence type="ECO:0000259" key="5">
    <source>
        <dbReference type="PROSITE" id="PS50001"/>
    </source>
</evidence>
<dbReference type="EMBL" id="AGCU01118805">
    <property type="status" value="NOT_ANNOTATED_CDS"/>
    <property type="molecule type" value="Genomic_DNA"/>
</dbReference>
<dbReference type="PANTHER" id="PTHR16186">
    <property type="entry name" value="SIGNAL-TRANSDUCING ADAPTOR PROTEIN-RELATED"/>
    <property type="match status" value="1"/>
</dbReference>
<dbReference type="InterPro" id="IPR039111">
    <property type="entry name" value="STAP1/STAP2"/>
</dbReference>
<evidence type="ECO:0000256" key="1">
    <source>
        <dbReference type="ARBA" id="ARBA00022553"/>
    </source>
</evidence>
<keyword evidence="8" id="KW-1185">Reference proteome</keyword>
<dbReference type="GO" id="GO:0005157">
    <property type="term" value="F:macrophage colony-stimulating factor receptor binding"/>
    <property type="evidence" value="ECO:0007669"/>
    <property type="project" value="Ensembl"/>
</dbReference>
<dbReference type="Gene3D" id="2.30.29.30">
    <property type="entry name" value="Pleckstrin-homology domain (PH domain)/Phosphotyrosine-binding domain (PTB)"/>
    <property type="match status" value="1"/>
</dbReference>
<dbReference type="GO" id="GO:0010628">
    <property type="term" value="P:positive regulation of gene expression"/>
    <property type="evidence" value="ECO:0007669"/>
    <property type="project" value="Ensembl"/>
</dbReference>
<dbReference type="InterPro" id="IPR001849">
    <property type="entry name" value="PH_domain"/>
</dbReference>
<dbReference type="GO" id="GO:1900028">
    <property type="term" value="P:negative regulation of ruffle assembly"/>
    <property type="evidence" value="ECO:0007669"/>
    <property type="project" value="Ensembl"/>
</dbReference>
<dbReference type="Ensembl" id="ENSPSIT00000002964.1">
    <property type="protein sequence ID" value="ENSPSIP00000002952.1"/>
    <property type="gene ID" value="ENSPSIG00000002857.1"/>
</dbReference>
<dbReference type="GeneTree" id="ENSGT00530000063841"/>
<dbReference type="InterPro" id="IPR036860">
    <property type="entry name" value="SH2_dom_sf"/>
</dbReference>
<dbReference type="GO" id="GO:1903980">
    <property type="term" value="P:positive regulation of microglial cell activation"/>
    <property type="evidence" value="ECO:0007669"/>
    <property type="project" value="Ensembl"/>
</dbReference>
<dbReference type="GO" id="GO:1904140">
    <property type="term" value="P:negative regulation of microglial cell migration"/>
    <property type="evidence" value="ECO:0007669"/>
    <property type="project" value="Ensembl"/>
</dbReference>
<reference evidence="8" key="2">
    <citation type="journal article" date="2013" name="Nat. Genet.">
        <title>The draft genomes of soft-shell turtle and green sea turtle yield insights into the development and evolution of the turtle-specific body plan.</title>
        <authorList>
            <person name="Wang Z."/>
            <person name="Pascual-Anaya J."/>
            <person name="Zadissa A."/>
            <person name="Li W."/>
            <person name="Niimura Y."/>
            <person name="Huang Z."/>
            <person name="Li C."/>
            <person name="White S."/>
            <person name="Xiong Z."/>
            <person name="Fang D."/>
            <person name="Wang B."/>
            <person name="Ming Y."/>
            <person name="Chen Y."/>
            <person name="Zheng Y."/>
            <person name="Kuraku S."/>
            <person name="Pignatelli M."/>
            <person name="Herrero J."/>
            <person name="Beal K."/>
            <person name="Nozawa M."/>
            <person name="Li Q."/>
            <person name="Wang J."/>
            <person name="Zhang H."/>
            <person name="Yu L."/>
            <person name="Shigenobu S."/>
            <person name="Wang J."/>
            <person name="Liu J."/>
            <person name="Flicek P."/>
            <person name="Searle S."/>
            <person name="Wang J."/>
            <person name="Kuratani S."/>
            <person name="Yin Y."/>
            <person name="Aken B."/>
            <person name="Zhang G."/>
            <person name="Irie N."/>
        </authorList>
    </citation>
    <scope>NUCLEOTIDE SEQUENCE [LARGE SCALE GENOMIC DNA]</scope>
    <source>
        <strain evidence="8">Daiwa-1</strain>
    </source>
</reference>
<evidence type="ECO:0000256" key="4">
    <source>
        <dbReference type="SAM" id="MobiDB-lite"/>
    </source>
</evidence>
<dbReference type="GO" id="GO:0010760">
    <property type="term" value="P:negative regulation of macrophage chemotaxis"/>
    <property type="evidence" value="ECO:0007669"/>
    <property type="project" value="Ensembl"/>
</dbReference>
<feature type="compositionally biased region" description="Polar residues" evidence="4">
    <location>
        <begin position="159"/>
        <end position="169"/>
    </location>
</feature>
<dbReference type="Proteomes" id="UP000007267">
    <property type="component" value="Unassembled WGS sequence"/>
</dbReference>
<dbReference type="GO" id="GO:0060100">
    <property type="term" value="P:positive regulation of phagocytosis, engulfment"/>
    <property type="evidence" value="ECO:0007669"/>
    <property type="project" value="Ensembl"/>
</dbReference>
<dbReference type="Pfam" id="PF00017">
    <property type="entry name" value="SH2"/>
    <property type="match status" value="1"/>
</dbReference>
<dbReference type="HOGENOM" id="CLU_043957_1_0_1"/>
<dbReference type="GO" id="GO:0071222">
    <property type="term" value="P:cellular response to lipopolysaccharide"/>
    <property type="evidence" value="ECO:0007669"/>
    <property type="project" value="Ensembl"/>
</dbReference>
<dbReference type="GO" id="GO:0005739">
    <property type="term" value="C:mitochondrion"/>
    <property type="evidence" value="ECO:0007669"/>
    <property type="project" value="Ensembl"/>
</dbReference>
<dbReference type="GO" id="GO:0032991">
    <property type="term" value="C:protein-containing complex"/>
    <property type="evidence" value="ECO:0007669"/>
    <property type="project" value="Ensembl"/>
</dbReference>
<name>K7F4J2_PELSI</name>
<protein>
    <submittedName>
        <fullName evidence="7">Signal transducing adaptor family member 1</fullName>
    </submittedName>
</protein>
<dbReference type="OMA" id="PLYFQGY"/>
<dbReference type="SUPFAM" id="SSF55550">
    <property type="entry name" value="SH2 domain"/>
    <property type="match status" value="1"/>
</dbReference>
<dbReference type="GO" id="GO:0030296">
    <property type="term" value="F:protein tyrosine kinase activator activity"/>
    <property type="evidence" value="ECO:0007669"/>
    <property type="project" value="Ensembl"/>
</dbReference>
<evidence type="ECO:0000313" key="7">
    <source>
        <dbReference type="Ensembl" id="ENSPSIP00000002952.1"/>
    </source>
</evidence>
<feature type="domain" description="SH2" evidence="5">
    <location>
        <begin position="172"/>
        <end position="278"/>
    </location>
</feature>
<reference evidence="8" key="1">
    <citation type="submission" date="2011-10" db="EMBL/GenBank/DDBJ databases">
        <authorList>
            <consortium name="Soft-shell Turtle Genome Consortium"/>
        </authorList>
    </citation>
    <scope>NUCLEOTIDE SEQUENCE [LARGE SCALE GENOMIC DNA]</scope>
    <source>
        <strain evidence="8">Daiwa-1</strain>
    </source>
</reference>
<dbReference type="GO" id="GO:0005829">
    <property type="term" value="C:cytosol"/>
    <property type="evidence" value="ECO:0007669"/>
    <property type="project" value="Ensembl"/>
</dbReference>
<proteinExistence type="predicted"/>
<keyword evidence="1" id="KW-0597">Phosphoprotein</keyword>
<dbReference type="eggNOG" id="ENOG502RZ9C">
    <property type="taxonomic scope" value="Eukaryota"/>
</dbReference>
<dbReference type="EMBL" id="AGCU01118803">
    <property type="status" value="NOT_ANNOTATED_CDS"/>
    <property type="molecule type" value="Genomic_DNA"/>
</dbReference>
<accession>K7F4J2</accession>
<dbReference type="PANTHER" id="PTHR16186:SF10">
    <property type="entry name" value="SIGNAL-TRANSDUCING ADAPTOR PROTEIN 1"/>
    <property type="match status" value="1"/>
</dbReference>
<dbReference type="SUPFAM" id="SSF50729">
    <property type="entry name" value="PH domain-like"/>
    <property type="match status" value="1"/>
</dbReference>
<dbReference type="GO" id="GO:0050861">
    <property type="term" value="P:positive regulation of B cell receptor signaling pathway"/>
    <property type="evidence" value="ECO:0007669"/>
    <property type="project" value="Ensembl"/>
</dbReference>
<evidence type="ECO:0000256" key="3">
    <source>
        <dbReference type="PROSITE-ProRule" id="PRU00191"/>
    </source>
</evidence>
<dbReference type="InterPro" id="IPR035877">
    <property type="entry name" value="STAP1_SH2"/>
</dbReference>
<dbReference type="GO" id="GO:0016604">
    <property type="term" value="C:nuclear body"/>
    <property type="evidence" value="ECO:0007669"/>
    <property type="project" value="Ensembl"/>
</dbReference>
<feature type="region of interest" description="Disordered" evidence="4">
    <location>
        <begin position="150"/>
        <end position="169"/>
    </location>
</feature>
<organism evidence="7 8">
    <name type="scientific">Pelodiscus sinensis</name>
    <name type="common">Chinese softshell turtle</name>
    <name type="synonym">Trionyx sinensis</name>
    <dbReference type="NCBI Taxonomy" id="13735"/>
    <lineage>
        <taxon>Eukaryota</taxon>
        <taxon>Metazoa</taxon>
        <taxon>Chordata</taxon>
        <taxon>Craniata</taxon>
        <taxon>Vertebrata</taxon>
        <taxon>Euteleostomi</taxon>
        <taxon>Archelosauria</taxon>
        <taxon>Testudinata</taxon>
        <taxon>Testudines</taxon>
        <taxon>Cryptodira</taxon>
        <taxon>Trionychia</taxon>
        <taxon>Trionychidae</taxon>
        <taxon>Pelodiscus</taxon>
    </lineage>
</organism>
<dbReference type="STRING" id="13735.ENSPSIP00000002952"/>
<sequence length="280" mass="32400">RMAEPGKIPEPAPRRIFQERQRITALPLYFEGFLSIRCTRYQDFQQYWTELRGTTLFFYMDKKTPAYTKKLELVNLTSIANVYPDERRGGARFLLMLPNEDVELKVEDYDNREEWKSFILTVTQLAVPACISLLPGQLIRLNEVLEKEKKRRTAMKQPPSASLSQETSNNGDYMNTLKNGLTQCFYAVSRQEAIEMLEKDPSWGNLILRPGSDSKNFSVTIRQDIDGPCIKHYRVVNTGKGYTIELARSVTLLSLRDVIDYFLKETRGSLMPFVSHTYDN</sequence>
<evidence type="ECO:0000259" key="6">
    <source>
        <dbReference type="PROSITE" id="PS50003"/>
    </source>
</evidence>
<reference evidence="7" key="4">
    <citation type="submission" date="2025-09" db="UniProtKB">
        <authorList>
            <consortium name="Ensembl"/>
        </authorList>
    </citation>
    <scope>IDENTIFICATION</scope>
</reference>
<dbReference type="PROSITE" id="PS50001">
    <property type="entry name" value="SH2"/>
    <property type="match status" value="1"/>
</dbReference>
<dbReference type="InterPro" id="IPR000980">
    <property type="entry name" value="SH2"/>
</dbReference>
<dbReference type="CDD" id="cd10403">
    <property type="entry name" value="SH2_STAP1"/>
    <property type="match status" value="1"/>
</dbReference>
<dbReference type="SMART" id="SM00233">
    <property type="entry name" value="PH"/>
    <property type="match status" value="1"/>
</dbReference>
<dbReference type="GO" id="GO:0005068">
    <property type="term" value="F:transmembrane receptor protein tyrosine kinase adaptor activity"/>
    <property type="evidence" value="ECO:0007669"/>
    <property type="project" value="Ensembl"/>
</dbReference>
<dbReference type="Gene3D" id="3.30.505.10">
    <property type="entry name" value="SH2 domain"/>
    <property type="match status" value="1"/>
</dbReference>
<dbReference type="GO" id="GO:1902227">
    <property type="term" value="P:negative regulation of macrophage colony-stimulating factor signaling pathway"/>
    <property type="evidence" value="ECO:0007669"/>
    <property type="project" value="Ensembl"/>
</dbReference>
<dbReference type="PROSITE" id="PS50003">
    <property type="entry name" value="PH_DOMAIN"/>
    <property type="match status" value="1"/>
</dbReference>
<dbReference type="GO" id="GO:0001784">
    <property type="term" value="F:phosphotyrosine residue binding"/>
    <property type="evidence" value="ECO:0007669"/>
    <property type="project" value="Ensembl"/>
</dbReference>
<dbReference type="AlphaFoldDB" id="K7F4J2"/>
<evidence type="ECO:0000313" key="8">
    <source>
        <dbReference type="Proteomes" id="UP000007267"/>
    </source>
</evidence>
<evidence type="ECO:0000256" key="2">
    <source>
        <dbReference type="ARBA" id="ARBA00022999"/>
    </source>
</evidence>
<dbReference type="InterPro" id="IPR011993">
    <property type="entry name" value="PH-like_dom_sf"/>
</dbReference>
<gene>
    <name evidence="7" type="primary">STAP1</name>
</gene>
<feature type="domain" description="PH" evidence="6">
    <location>
        <begin position="27"/>
        <end position="124"/>
    </location>
</feature>
<keyword evidence="2 3" id="KW-0727">SH2 domain</keyword>
<dbReference type="EMBL" id="AGCU01118804">
    <property type="status" value="NOT_ANNOTATED_CDS"/>
    <property type="molecule type" value="Genomic_DNA"/>
</dbReference>
<dbReference type="GO" id="GO:1904151">
    <property type="term" value="P:positive regulation of microglial cell mediated cytotoxicity"/>
    <property type="evidence" value="ECO:0007669"/>
    <property type="project" value="Ensembl"/>
</dbReference>